<reference evidence="1" key="2">
    <citation type="submission" date="2022-04" db="EMBL/GenBank/DDBJ databases">
        <title>Complete Genome Sequence of Flavobacterium sediminilitoris YSM-43, Isolated from a Tidal Sediment.</title>
        <authorList>
            <person name="Lee P.A."/>
        </authorList>
    </citation>
    <scope>NUCLEOTIDE SEQUENCE</scope>
    <source>
        <strain evidence="1">YSM-43</strain>
    </source>
</reference>
<dbReference type="EMBL" id="CP090145">
    <property type="protein sequence ID" value="UOX34309.1"/>
    <property type="molecule type" value="Genomic_DNA"/>
</dbReference>
<dbReference type="RefSeq" id="WP_246917093.1">
    <property type="nucleotide sequence ID" value="NZ_CP090145.1"/>
</dbReference>
<proteinExistence type="predicted"/>
<reference evidence="1" key="1">
    <citation type="submission" date="2021-12" db="EMBL/GenBank/DDBJ databases">
        <authorList>
            <person name="Cha I.-T."/>
            <person name="Lee K.-E."/>
            <person name="Park S.-J."/>
        </authorList>
    </citation>
    <scope>NUCLEOTIDE SEQUENCE</scope>
    <source>
        <strain evidence="1">YSM-43</strain>
    </source>
</reference>
<accession>A0ABY4HRB4</accession>
<evidence type="ECO:0000313" key="1">
    <source>
        <dbReference type="EMBL" id="UOX34309.1"/>
    </source>
</evidence>
<gene>
    <name evidence="1" type="ORF">LXD69_02045</name>
</gene>
<dbReference type="Proteomes" id="UP000830454">
    <property type="component" value="Chromosome"/>
</dbReference>
<protein>
    <submittedName>
        <fullName evidence="1">Uncharacterized protein</fullName>
    </submittedName>
</protein>
<evidence type="ECO:0000313" key="2">
    <source>
        <dbReference type="Proteomes" id="UP000830454"/>
    </source>
</evidence>
<name>A0ABY4HRB4_9FLAO</name>
<keyword evidence="2" id="KW-1185">Reference proteome</keyword>
<organism evidence="1 2">
    <name type="scientific">Flavobacterium sediminilitoris</name>
    <dbReference type="NCBI Taxonomy" id="2024526"/>
    <lineage>
        <taxon>Bacteria</taxon>
        <taxon>Pseudomonadati</taxon>
        <taxon>Bacteroidota</taxon>
        <taxon>Flavobacteriia</taxon>
        <taxon>Flavobacteriales</taxon>
        <taxon>Flavobacteriaceae</taxon>
        <taxon>Flavobacterium</taxon>
    </lineage>
</organism>
<sequence>MNDKEKLKEEIRVSLKNDANKFPFIAQFWEIEIYGKNNIETNPINFGHYKTKTHTSTYFYKAISKIIDFSKLDE</sequence>